<dbReference type="Proteomes" id="UP000480266">
    <property type="component" value="Unassembled WGS sequence"/>
</dbReference>
<dbReference type="PROSITE" id="PS50980">
    <property type="entry name" value="COA_CT_NTER"/>
    <property type="match status" value="1"/>
</dbReference>
<organism evidence="3 4">
    <name type="scientific">Candidatus Afipia apatlaquensis</name>
    <dbReference type="NCBI Taxonomy" id="2712852"/>
    <lineage>
        <taxon>Bacteria</taxon>
        <taxon>Pseudomonadati</taxon>
        <taxon>Pseudomonadota</taxon>
        <taxon>Alphaproteobacteria</taxon>
        <taxon>Hyphomicrobiales</taxon>
        <taxon>Nitrobacteraceae</taxon>
        <taxon>Afipia</taxon>
    </lineage>
</organism>
<dbReference type="PROSITE" id="PS50989">
    <property type="entry name" value="COA_CT_CTER"/>
    <property type="match status" value="1"/>
</dbReference>
<name>A0A7C9VER8_9BRAD</name>
<proteinExistence type="predicted"/>
<evidence type="ECO:0000259" key="2">
    <source>
        <dbReference type="PROSITE" id="PS50989"/>
    </source>
</evidence>
<feature type="domain" description="CoA carboxyltransferase N-terminal" evidence="1">
    <location>
        <begin position="6"/>
        <end position="267"/>
    </location>
</feature>
<reference evidence="3" key="1">
    <citation type="submission" date="2020-02" db="EMBL/GenBank/DDBJ databases">
        <title>Draft genome sequence of Candidatus Afipia apatlaquensis IBT-C3, a potential strain for decolorization of textile dyes.</title>
        <authorList>
            <person name="Sanchez-Reyes A."/>
            <person name="Breton-Deval L."/>
            <person name="Mangelson H."/>
            <person name="Sanchez-Flores A."/>
        </authorList>
    </citation>
    <scope>NUCLEOTIDE SEQUENCE [LARGE SCALE GENOMIC DNA]</scope>
    <source>
        <strain evidence="3">IBT-C3</strain>
    </source>
</reference>
<dbReference type="InterPro" id="IPR011763">
    <property type="entry name" value="COA_CT_C"/>
</dbReference>
<dbReference type="InterPro" id="IPR029045">
    <property type="entry name" value="ClpP/crotonase-like_dom_sf"/>
</dbReference>
<dbReference type="GO" id="GO:0004658">
    <property type="term" value="F:propionyl-CoA carboxylase activity"/>
    <property type="evidence" value="ECO:0007669"/>
    <property type="project" value="TreeGrafter"/>
</dbReference>
<dbReference type="InterPro" id="IPR034733">
    <property type="entry name" value="AcCoA_carboxyl_beta"/>
</dbReference>
<dbReference type="EMBL" id="JAAMRR010000084">
    <property type="protein sequence ID" value="NGX93969.1"/>
    <property type="molecule type" value="Genomic_DNA"/>
</dbReference>
<evidence type="ECO:0000313" key="4">
    <source>
        <dbReference type="Proteomes" id="UP000480266"/>
    </source>
</evidence>
<dbReference type="Gene3D" id="3.90.226.10">
    <property type="entry name" value="2-enoyl-CoA Hydratase, Chain A, domain 1"/>
    <property type="match status" value="2"/>
</dbReference>
<dbReference type="PANTHER" id="PTHR43842:SF2">
    <property type="entry name" value="PROPIONYL-COA CARBOXYLASE BETA CHAIN, MITOCHONDRIAL"/>
    <property type="match status" value="1"/>
</dbReference>
<dbReference type="InterPro" id="IPR051047">
    <property type="entry name" value="AccD/PCCB"/>
</dbReference>
<gene>
    <name evidence="3" type="ORF">G4V63_01550</name>
</gene>
<accession>A0A7C9VER8</accession>
<keyword evidence="4" id="KW-1185">Reference proteome</keyword>
<evidence type="ECO:0000313" key="3">
    <source>
        <dbReference type="EMBL" id="NGX93969.1"/>
    </source>
</evidence>
<dbReference type="Pfam" id="PF01039">
    <property type="entry name" value="Carboxyl_trans"/>
    <property type="match status" value="1"/>
</dbReference>
<evidence type="ECO:0000259" key="1">
    <source>
        <dbReference type="PROSITE" id="PS50980"/>
    </source>
</evidence>
<dbReference type="InterPro" id="IPR011762">
    <property type="entry name" value="COA_CT_N"/>
</dbReference>
<dbReference type="PANTHER" id="PTHR43842">
    <property type="entry name" value="PROPIONYL-COA CARBOXYLASE BETA CHAIN"/>
    <property type="match status" value="1"/>
</dbReference>
<sequence>MRSTAWQDKTDEIDERRKLALQQGGEIAVRKQHDKGRLTIRERIERVLDTDSLKEVGPIAGSGERAEDGTLSFTPANFVLGIGKIAGRHCVVAGEDFTMGAGSPNAAGLRKSIYTEDLALQYRIPLVRFHEGSGASITGSGGKKVQTLPGAVYERSRFESIARCLGTVPVASAAVGAVAGFPAGRLAASHYTVMTKTTSQILTGGPALVERALGVKLTKEELGGAQVHEKSGLVDDVVEDENAVFDAIKKFLSYMPQNVWELTPRGAKDDPVTREAPELADIIPANRKRIYNMRHVVEAIVDHGSFFEMGRKYGPGQITGFARLSGYAVGIFASDPKHNAGSLTAAGAQKLRRFVDLCQTFHLPIVTFVDEPGFMIGPDAERDATIRHGASALISVALSTVPWMAVLVRKSMGLANYAHMPSGCHVLAWPSAESGALPVEGGVALAFRHEIAAAADPAAKRLELEDQFAALQSPFRKAEAFSVHDLIHPRETRSRLCDWIELVQPSLAHQLGPPQFSFRP</sequence>
<feature type="domain" description="CoA carboxyltransferase C-terminal" evidence="2">
    <location>
        <begin position="271"/>
        <end position="513"/>
    </location>
</feature>
<dbReference type="AlphaFoldDB" id="A0A7C9VER8"/>
<dbReference type="SUPFAM" id="SSF52096">
    <property type="entry name" value="ClpP/crotonase"/>
    <property type="match status" value="2"/>
</dbReference>
<protein>
    <submittedName>
        <fullName evidence="3">Propionyl-CoA carboxylase</fullName>
    </submittedName>
</protein>
<comment type="caution">
    <text evidence="3">The sequence shown here is derived from an EMBL/GenBank/DDBJ whole genome shotgun (WGS) entry which is preliminary data.</text>
</comment>